<dbReference type="AlphaFoldDB" id="A0A1Y6LYS9"/>
<name>A0A1Y6LYS9_ZYMTR</name>
<feature type="region of interest" description="Disordered" evidence="2">
    <location>
        <begin position="514"/>
        <end position="535"/>
    </location>
</feature>
<feature type="region of interest" description="Disordered" evidence="2">
    <location>
        <begin position="462"/>
        <end position="499"/>
    </location>
</feature>
<organism evidence="3 4">
    <name type="scientific">Zymoseptoria tritici ST99CH_1A5</name>
    <dbReference type="NCBI Taxonomy" id="1276529"/>
    <lineage>
        <taxon>Eukaryota</taxon>
        <taxon>Fungi</taxon>
        <taxon>Dikarya</taxon>
        <taxon>Ascomycota</taxon>
        <taxon>Pezizomycotina</taxon>
        <taxon>Dothideomycetes</taxon>
        <taxon>Dothideomycetidae</taxon>
        <taxon>Mycosphaerellales</taxon>
        <taxon>Mycosphaerellaceae</taxon>
        <taxon>Zymoseptoria</taxon>
    </lineage>
</organism>
<dbReference type="Proteomes" id="UP000215453">
    <property type="component" value="Chromosome 12"/>
</dbReference>
<evidence type="ECO:0000313" key="3">
    <source>
        <dbReference type="EMBL" id="SMY29547.1"/>
    </source>
</evidence>
<protein>
    <submittedName>
        <fullName evidence="3">Uncharacterized protein</fullName>
    </submittedName>
</protein>
<feature type="region of interest" description="Disordered" evidence="2">
    <location>
        <begin position="250"/>
        <end position="400"/>
    </location>
</feature>
<feature type="coiled-coil region" evidence="1">
    <location>
        <begin position="187"/>
        <end position="221"/>
    </location>
</feature>
<evidence type="ECO:0000313" key="4">
    <source>
        <dbReference type="Proteomes" id="UP000215453"/>
    </source>
</evidence>
<evidence type="ECO:0000256" key="2">
    <source>
        <dbReference type="SAM" id="MobiDB-lite"/>
    </source>
</evidence>
<reference evidence="3 4" key="1">
    <citation type="submission" date="2016-10" db="EMBL/GenBank/DDBJ databases">
        <authorList>
            <person name="Varghese N."/>
        </authorList>
    </citation>
    <scope>NUCLEOTIDE SEQUENCE [LARGE SCALE GENOMIC DNA]</scope>
</reference>
<feature type="compositionally biased region" description="Polar residues" evidence="2">
    <location>
        <begin position="333"/>
        <end position="349"/>
    </location>
</feature>
<accession>A0A1Y6LYS9</accession>
<sequence>MVPSDGSHAAHSTADRSITIEEIIFSCDVCQAVVSDIYATKDSNHGFSSGDGDENGTVARLWMGACTHIFCSKHLEGGAVPFHSNHSGPRAPCPVCAVSNDFNARELFAIRGVNPGEYDGVIPSDWLVCPPIKLDAEGPGMDALRFQYNRFVRYSTKVREIFKSAESKQRTMEAALAKERKQWRKRETSLQKELVECKVALEDANNRLEKWNQRKDGIEHYMGIVVDMAKDLTAMRSQLRELGVDYPLKQYAFDPPQDSARDAQQSRTDHGGSHDSNVAIGRQKSSSSHKRKMSDYDPYAATRADSVNTTHQSGPGRMPPPQSVGTRFEHGTHLTSQRPSGLASQSTRPPQDLLARPPPQSVALPSQTPVVPPWEDLQQRRVLPTKAQDLRQMGSYGVPPEDSHRQYLAAYGAVSPQHSQRDLISRIGHTRLDSEARRSIPSDGARMPFNNDCQVLREDVQYTGSRDPQPREHDIYQEDDPAARILDTNLTSGTRRPRINHFGASYGTIAQQSGMHAPREMEPVPPSTGSRLRTNATHEPGFTYQQRSPARRRIADPPAASYSTTTGAALLLSQVEAIISAHIGPRPYVAQWALLRSAH</sequence>
<proteinExistence type="predicted"/>
<keyword evidence="1" id="KW-0175">Coiled coil</keyword>
<gene>
    <name evidence="3" type="ORF">ZT1A5_G10996</name>
</gene>
<evidence type="ECO:0000256" key="1">
    <source>
        <dbReference type="SAM" id="Coils"/>
    </source>
</evidence>
<dbReference type="EMBL" id="LT882687">
    <property type="protein sequence ID" value="SMY29547.1"/>
    <property type="molecule type" value="Genomic_DNA"/>
</dbReference>